<name>A0A9Q1IPQ1_SYNKA</name>
<keyword evidence="2" id="KW-1185">Reference proteome</keyword>
<protein>
    <submittedName>
        <fullName evidence="1">Uncharacterized protein</fullName>
    </submittedName>
</protein>
<accession>A0A9Q1IPQ1</accession>
<reference evidence="1" key="1">
    <citation type="journal article" date="2023" name="Science">
        <title>Genome structures resolve the early diversification of teleost fishes.</title>
        <authorList>
            <person name="Parey E."/>
            <person name="Louis A."/>
            <person name="Montfort J."/>
            <person name="Bouchez O."/>
            <person name="Roques C."/>
            <person name="Iampietro C."/>
            <person name="Lluch J."/>
            <person name="Castinel A."/>
            <person name="Donnadieu C."/>
            <person name="Desvignes T."/>
            <person name="Floi Bucao C."/>
            <person name="Jouanno E."/>
            <person name="Wen M."/>
            <person name="Mejri S."/>
            <person name="Dirks R."/>
            <person name="Jansen H."/>
            <person name="Henkel C."/>
            <person name="Chen W.J."/>
            <person name="Zahm M."/>
            <person name="Cabau C."/>
            <person name="Klopp C."/>
            <person name="Thompson A.W."/>
            <person name="Robinson-Rechavi M."/>
            <person name="Braasch I."/>
            <person name="Lecointre G."/>
            <person name="Bobe J."/>
            <person name="Postlethwait J.H."/>
            <person name="Berthelot C."/>
            <person name="Roest Crollius H."/>
            <person name="Guiguen Y."/>
        </authorList>
    </citation>
    <scope>NUCLEOTIDE SEQUENCE</scope>
    <source>
        <strain evidence="1">WJC10195</strain>
    </source>
</reference>
<evidence type="ECO:0000313" key="2">
    <source>
        <dbReference type="Proteomes" id="UP001152622"/>
    </source>
</evidence>
<dbReference type="AlphaFoldDB" id="A0A9Q1IPQ1"/>
<proteinExistence type="predicted"/>
<dbReference type="Proteomes" id="UP001152622">
    <property type="component" value="Chromosome 10"/>
</dbReference>
<sequence length="225" mass="24917">MHMVILPRNLSSRRREIIAECISHPQSPCRCTVPPKASDGTQNISVIPIMSACLNIPELVSGIFRLQKGEEKVVAHSRPLPGVLHQTSSWKKFPVAIAAIAPNINCEESIICIHQSQEDHREGTLIIKRNRDPELAALRKALKNGNANLPDDASLPGTEDVGVVPYTIVEVVGWLWGSLTRGKFGVELSDVPGKVMGESGIETLEEEEDSSWWGFRIEVQRHMFL</sequence>
<dbReference type="EMBL" id="JAINUF010000010">
    <property type="protein sequence ID" value="KAJ8348555.1"/>
    <property type="molecule type" value="Genomic_DNA"/>
</dbReference>
<organism evidence="1 2">
    <name type="scientific">Synaphobranchus kaupii</name>
    <name type="common">Kaup's arrowtooth eel</name>
    <dbReference type="NCBI Taxonomy" id="118154"/>
    <lineage>
        <taxon>Eukaryota</taxon>
        <taxon>Metazoa</taxon>
        <taxon>Chordata</taxon>
        <taxon>Craniata</taxon>
        <taxon>Vertebrata</taxon>
        <taxon>Euteleostomi</taxon>
        <taxon>Actinopterygii</taxon>
        <taxon>Neopterygii</taxon>
        <taxon>Teleostei</taxon>
        <taxon>Anguilliformes</taxon>
        <taxon>Synaphobranchidae</taxon>
        <taxon>Synaphobranchus</taxon>
    </lineage>
</organism>
<evidence type="ECO:0000313" key="1">
    <source>
        <dbReference type="EMBL" id="KAJ8348555.1"/>
    </source>
</evidence>
<gene>
    <name evidence="1" type="ORF">SKAU_G00271440</name>
</gene>
<comment type="caution">
    <text evidence="1">The sequence shown here is derived from an EMBL/GenBank/DDBJ whole genome shotgun (WGS) entry which is preliminary data.</text>
</comment>